<sequence length="104" mass="12077">MHFVCPLENCRRMRLRLAIKRLGNIDYLTPENFSRTDTNKDLMRVLLLTSDPFISSKRKVSSKKYEKCNEAVQNYLKKQENDDLGIDLGTITNDTTPSKKSYSD</sequence>
<accession>A0A9P0JIL8</accession>
<proteinExistence type="predicted"/>
<dbReference type="AlphaFoldDB" id="A0A9P0JIL8"/>
<comment type="caution">
    <text evidence="1">The sequence shown here is derived from an EMBL/GenBank/DDBJ whole genome shotgun (WGS) entry which is preliminary data.</text>
</comment>
<name>A0A9P0JIL8_ACAOB</name>
<gene>
    <name evidence="1" type="ORF">ACAOBT_LOCUS822</name>
</gene>
<protein>
    <submittedName>
        <fullName evidence="1">Uncharacterized protein</fullName>
    </submittedName>
</protein>
<dbReference type="Proteomes" id="UP001152888">
    <property type="component" value="Unassembled WGS sequence"/>
</dbReference>
<keyword evidence="2" id="KW-1185">Reference proteome</keyword>
<evidence type="ECO:0000313" key="1">
    <source>
        <dbReference type="EMBL" id="CAH1954927.1"/>
    </source>
</evidence>
<dbReference type="EMBL" id="CAKOFQ010006656">
    <property type="protein sequence ID" value="CAH1954927.1"/>
    <property type="molecule type" value="Genomic_DNA"/>
</dbReference>
<evidence type="ECO:0000313" key="2">
    <source>
        <dbReference type="Proteomes" id="UP001152888"/>
    </source>
</evidence>
<organism evidence="1 2">
    <name type="scientific">Acanthoscelides obtectus</name>
    <name type="common">Bean weevil</name>
    <name type="synonym">Bruchus obtectus</name>
    <dbReference type="NCBI Taxonomy" id="200917"/>
    <lineage>
        <taxon>Eukaryota</taxon>
        <taxon>Metazoa</taxon>
        <taxon>Ecdysozoa</taxon>
        <taxon>Arthropoda</taxon>
        <taxon>Hexapoda</taxon>
        <taxon>Insecta</taxon>
        <taxon>Pterygota</taxon>
        <taxon>Neoptera</taxon>
        <taxon>Endopterygota</taxon>
        <taxon>Coleoptera</taxon>
        <taxon>Polyphaga</taxon>
        <taxon>Cucujiformia</taxon>
        <taxon>Chrysomeloidea</taxon>
        <taxon>Chrysomelidae</taxon>
        <taxon>Bruchinae</taxon>
        <taxon>Bruchini</taxon>
        <taxon>Acanthoscelides</taxon>
    </lineage>
</organism>
<reference evidence="1" key="1">
    <citation type="submission" date="2022-03" db="EMBL/GenBank/DDBJ databases">
        <authorList>
            <person name="Sayadi A."/>
        </authorList>
    </citation>
    <scope>NUCLEOTIDE SEQUENCE</scope>
</reference>